<comment type="caution">
    <text evidence="3">The sequence shown here is derived from an EMBL/GenBank/DDBJ whole genome shotgun (WGS) entry which is preliminary data.</text>
</comment>
<proteinExistence type="predicted"/>
<keyword evidence="4" id="KW-1185">Reference proteome</keyword>
<feature type="compositionally biased region" description="Acidic residues" evidence="2">
    <location>
        <begin position="80"/>
        <end position="90"/>
    </location>
</feature>
<organism evidence="3 4">
    <name type="scientific">Datura stramonium</name>
    <name type="common">Jimsonweed</name>
    <name type="synonym">Common thornapple</name>
    <dbReference type="NCBI Taxonomy" id="4076"/>
    <lineage>
        <taxon>Eukaryota</taxon>
        <taxon>Viridiplantae</taxon>
        <taxon>Streptophyta</taxon>
        <taxon>Embryophyta</taxon>
        <taxon>Tracheophyta</taxon>
        <taxon>Spermatophyta</taxon>
        <taxon>Magnoliopsida</taxon>
        <taxon>eudicotyledons</taxon>
        <taxon>Gunneridae</taxon>
        <taxon>Pentapetalae</taxon>
        <taxon>asterids</taxon>
        <taxon>lamiids</taxon>
        <taxon>Solanales</taxon>
        <taxon>Solanaceae</taxon>
        <taxon>Solanoideae</taxon>
        <taxon>Datureae</taxon>
        <taxon>Datura</taxon>
    </lineage>
</organism>
<name>A0ABS8TJV3_DATST</name>
<feature type="compositionally biased region" description="Acidic residues" evidence="2">
    <location>
        <begin position="336"/>
        <end position="345"/>
    </location>
</feature>
<accession>A0ABS8TJV3</accession>
<reference evidence="3 4" key="1">
    <citation type="journal article" date="2021" name="BMC Genomics">
        <title>Datura genome reveals duplications of psychoactive alkaloid biosynthetic genes and high mutation rate following tissue culture.</title>
        <authorList>
            <person name="Rajewski A."/>
            <person name="Carter-House D."/>
            <person name="Stajich J."/>
            <person name="Litt A."/>
        </authorList>
    </citation>
    <scope>NUCLEOTIDE SEQUENCE [LARGE SCALE GENOMIC DNA]</scope>
    <source>
        <strain evidence="3">AR-01</strain>
    </source>
</reference>
<gene>
    <name evidence="3" type="ORF">HAX54_011556</name>
</gene>
<evidence type="ECO:0000256" key="2">
    <source>
        <dbReference type="SAM" id="MobiDB-lite"/>
    </source>
</evidence>
<dbReference type="EMBL" id="JACEIK010001659">
    <property type="protein sequence ID" value="MCD7471238.1"/>
    <property type="molecule type" value="Genomic_DNA"/>
</dbReference>
<sequence length="345" mass="38143">MSSKRKDHCLSGKIKSIVRVPPSFEAAAGSIQSNATGVASSRKRGLSPCATSNSTKRRRVSNLTKPCAERDQKGSMPEVVEVEDDKEEREEDKSPACVPDFEAGVSNPMSRRVVVNIPTGVNLLSDFSMAAQLFESLLGPEEKARLEEHDLENSFTQLITSILQSHLFAITSRRKASDQTDKLMAHSGDVERLKSEMSVLQAEVSELRSRNAGIEADRTSLAQQLKAVKREQKERKVALSDLTTANNALQEKVAQLETDLALAVELCDKDKARLEDKLNADRHAAELDRNWVAVQTRVDTLHEIRDNEKFHIHLAVAEAEAEAEAAREALEQSLSENEEDDSSKS</sequence>
<evidence type="ECO:0000256" key="1">
    <source>
        <dbReference type="SAM" id="Coils"/>
    </source>
</evidence>
<feature type="region of interest" description="Disordered" evidence="2">
    <location>
        <begin position="27"/>
        <end position="102"/>
    </location>
</feature>
<evidence type="ECO:0000313" key="3">
    <source>
        <dbReference type="EMBL" id="MCD7471238.1"/>
    </source>
</evidence>
<feature type="coiled-coil region" evidence="1">
    <location>
        <begin position="183"/>
        <end position="266"/>
    </location>
</feature>
<evidence type="ECO:0000313" key="4">
    <source>
        <dbReference type="Proteomes" id="UP000823775"/>
    </source>
</evidence>
<keyword evidence="1" id="KW-0175">Coiled coil</keyword>
<feature type="compositionally biased region" description="Polar residues" evidence="2">
    <location>
        <begin position="30"/>
        <end position="39"/>
    </location>
</feature>
<dbReference type="Proteomes" id="UP000823775">
    <property type="component" value="Unassembled WGS sequence"/>
</dbReference>
<feature type="region of interest" description="Disordered" evidence="2">
    <location>
        <begin position="323"/>
        <end position="345"/>
    </location>
</feature>
<protein>
    <submittedName>
        <fullName evidence="3">Uncharacterized protein</fullName>
    </submittedName>
</protein>